<evidence type="ECO:0000313" key="11">
    <source>
        <dbReference type="EMBL" id="PHQ28225.1"/>
    </source>
</evidence>
<dbReference type="AlphaFoldDB" id="A0A2G1VN75"/>
<reference evidence="11 12" key="1">
    <citation type="submission" date="2017-08" db="EMBL/GenBank/DDBJ databases">
        <title>The whole genome shortgun sequences of strain Leeuwenhoekiella nanhaiensis G18 from the South China Sea.</title>
        <authorList>
            <person name="Liu Q."/>
        </authorList>
    </citation>
    <scope>NUCLEOTIDE SEQUENCE [LARGE SCALE GENOMIC DNA]</scope>
    <source>
        <strain evidence="11 12">G18</strain>
    </source>
</reference>
<keyword evidence="6 9" id="KW-0822">Tryptophan biosynthesis</keyword>
<accession>A0A2G1VN75</accession>
<dbReference type="RefSeq" id="WP_099647281.1">
    <property type="nucleotide sequence ID" value="NZ_KZ319298.1"/>
</dbReference>
<keyword evidence="7 9" id="KW-0057">Aromatic amino acid biosynthesis</keyword>
<keyword evidence="5 9" id="KW-0028">Amino-acid biosynthesis</keyword>
<evidence type="ECO:0000256" key="1">
    <source>
        <dbReference type="ARBA" id="ARBA00001164"/>
    </source>
</evidence>
<proteinExistence type="inferred from homology"/>
<dbReference type="GO" id="GO:0004640">
    <property type="term" value="F:phosphoribosylanthranilate isomerase activity"/>
    <property type="evidence" value="ECO:0007669"/>
    <property type="project" value="UniProtKB-UniRule"/>
</dbReference>
<evidence type="ECO:0000256" key="8">
    <source>
        <dbReference type="ARBA" id="ARBA00023235"/>
    </source>
</evidence>
<keyword evidence="8 9" id="KW-0413">Isomerase</keyword>
<dbReference type="Gene3D" id="3.20.20.70">
    <property type="entry name" value="Aldolase class I"/>
    <property type="match status" value="1"/>
</dbReference>
<comment type="similarity">
    <text evidence="9">Belongs to the TrpF family.</text>
</comment>
<dbReference type="SUPFAM" id="SSF51366">
    <property type="entry name" value="Ribulose-phoshate binding barrel"/>
    <property type="match status" value="1"/>
</dbReference>
<dbReference type="InterPro" id="IPR013785">
    <property type="entry name" value="Aldolase_TIM"/>
</dbReference>
<dbReference type="InterPro" id="IPR044643">
    <property type="entry name" value="TrpF_fam"/>
</dbReference>
<evidence type="ECO:0000256" key="9">
    <source>
        <dbReference type="HAMAP-Rule" id="MF_00135"/>
    </source>
</evidence>
<dbReference type="InterPro" id="IPR011060">
    <property type="entry name" value="RibuloseP-bd_barrel"/>
</dbReference>
<dbReference type="Pfam" id="PF00697">
    <property type="entry name" value="PRAI"/>
    <property type="match status" value="2"/>
</dbReference>
<comment type="pathway">
    <text evidence="2 9">Amino-acid biosynthesis; L-tryptophan biosynthesis; L-tryptophan from chorismate: step 3/5.</text>
</comment>
<feature type="domain" description="N-(5'phosphoribosyl) anthranilate isomerase (PRAI)" evidence="10">
    <location>
        <begin position="8"/>
        <end position="82"/>
    </location>
</feature>
<comment type="catalytic activity">
    <reaction evidence="1 9">
        <text>N-(5-phospho-beta-D-ribosyl)anthranilate = 1-(2-carboxyphenylamino)-1-deoxy-D-ribulose 5-phosphate</text>
        <dbReference type="Rhea" id="RHEA:21540"/>
        <dbReference type="ChEBI" id="CHEBI:18277"/>
        <dbReference type="ChEBI" id="CHEBI:58613"/>
        <dbReference type="EC" id="5.3.1.24"/>
    </reaction>
</comment>
<dbReference type="OrthoDB" id="9786954at2"/>
<evidence type="ECO:0000256" key="4">
    <source>
        <dbReference type="ARBA" id="ARBA00022272"/>
    </source>
</evidence>
<evidence type="ECO:0000313" key="12">
    <source>
        <dbReference type="Proteomes" id="UP000229433"/>
    </source>
</evidence>
<feature type="domain" description="N-(5'phosphoribosyl) anthranilate isomerase (PRAI)" evidence="10">
    <location>
        <begin position="115"/>
        <end position="223"/>
    </location>
</feature>
<dbReference type="CDD" id="cd00405">
    <property type="entry name" value="PRAI"/>
    <property type="match status" value="1"/>
</dbReference>
<sequence>MKYNTAAVAALQPDYLGFIFYEKSPRNYDLEEIPSLPLGIKKVGVFVNASLDFVLEKVQQFGFDILQLHGNESPEYCSELRKLNAELVSASYLDNEAPALSEIEVPALSPVEQPVPSSVEVWKVFSIKDAFDFSVLGAYEPYVDAFLFDTKGKEKGGNGYTFDWEVLKDYPSKKPFVLSGGIGLDELDSVKNMLKTDLPLFAIDVNSKFEDQPGLKNTSDLEKLLCFFRNPDSAK</sequence>
<protein>
    <recommendedName>
        <fullName evidence="4 9">N-(5'-phosphoribosyl)anthranilate isomerase</fullName>
        <shortName evidence="9">PRAI</shortName>
        <ecNumber evidence="3 9">5.3.1.24</ecNumber>
    </recommendedName>
</protein>
<evidence type="ECO:0000259" key="10">
    <source>
        <dbReference type="Pfam" id="PF00697"/>
    </source>
</evidence>
<dbReference type="InterPro" id="IPR001240">
    <property type="entry name" value="PRAI_dom"/>
</dbReference>
<dbReference type="Proteomes" id="UP000229433">
    <property type="component" value="Unassembled WGS sequence"/>
</dbReference>
<gene>
    <name evidence="9" type="primary">trpF</name>
    <name evidence="11" type="ORF">CJ305_15840</name>
</gene>
<keyword evidence="12" id="KW-1185">Reference proteome</keyword>
<dbReference type="UniPathway" id="UPA00035">
    <property type="reaction ID" value="UER00042"/>
</dbReference>
<dbReference type="EC" id="5.3.1.24" evidence="3 9"/>
<evidence type="ECO:0000256" key="6">
    <source>
        <dbReference type="ARBA" id="ARBA00022822"/>
    </source>
</evidence>
<organism evidence="11 12">
    <name type="scientific">Leeuwenhoekiella nanhaiensis</name>
    <dbReference type="NCBI Taxonomy" id="1655491"/>
    <lineage>
        <taxon>Bacteria</taxon>
        <taxon>Pseudomonadati</taxon>
        <taxon>Bacteroidota</taxon>
        <taxon>Flavobacteriia</taxon>
        <taxon>Flavobacteriales</taxon>
        <taxon>Flavobacteriaceae</taxon>
        <taxon>Leeuwenhoekiella</taxon>
    </lineage>
</organism>
<evidence type="ECO:0000256" key="2">
    <source>
        <dbReference type="ARBA" id="ARBA00004664"/>
    </source>
</evidence>
<name>A0A2G1VN75_9FLAO</name>
<dbReference type="PANTHER" id="PTHR42894:SF1">
    <property type="entry name" value="N-(5'-PHOSPHORIBOSYL)ANTHRANILATE ISOMERASE"/>
    <property type="match status" value="1"/>
</dbReference>
<evidence type="ECO:0000256" key="7">
    <source>
        <dbReference type="ARBA" id="ARBA00023141"/>
    </source>
</evidence>
<dbReference type="PANTHER" id="PTHR42894">
    <property type="entry name" value="N-(5'-PHOSPHORIBOSYL)ANTHRANILATE ISOMERASE"/>
    <property type="match status" value="1"/>
</dbReference>
<comment type="caution">
    <text evidence="11">The sequence shown here is derived from an EMBL/GenBank/DDBJ whole genome shotgun (WGS) entry which is preliminary data.</text>
</comment>
<dbReference type="HAMAP" id="MF_00135">
    <property type="entry name" value="PRAI"/>
    <property type="match status" value="1"/>
</dbReference>
<dbReference type="EMBL" id="NQXA01000017">
    <property type="protein sequence ID" value="PHQ28225.1"/>
    <property type="molecule type" value="Genomic_DNA"/>
</dbReference>
<evidence type="ECO:0000256" key="3">
    <source>
        <dbReference type="ARBA" id="ARBA00012572"/>
    </source>
</evidence>
<evidence type="ECO:0000256" key="5">
    <source>
        <dbReference type="ARBA" id="ARBA00022605"/>
    </source>
</evidence>
<dbReference type="GO" id="GO:0000162">
    <property type="term" value="P:L-tryptophan biosynthetic process"/>
    <property type="evidence" value="ECO:0007669"/>
    <property type="project" value="UniProtKB-UniRule"/>
</dbReference>